<dbReference type="RefSeq" id="WP_188184314.1">
    <property type="nucleotide sequence ID" value="NZ_JACVQF010000222.1"/>
</dbReference>
<reference evidence="4" key="1">
    <citation type="submission" date="2020-09" db="EMBL/GenBank/DDBJ databases">
        <title>Streptomyces grisecoloratus sp. nov., isolated from cotton soil.</title>
        <authorList>
            <person name="Xing L."/>
        </authorList>
    </citation>
    <scope>NUCLEOTIDE SEQUENCE</scope>
    <source>
        <strain evidence="4">TRM S81-3</strain>
    </source>
</reference>
<comment type="caution">
    <text evidence="4">The sequence shown here is derived from an EMBL/GenBank/DDBJ whole genome shotgun (WGS) entry which is preliminary data.</text>
</comment>
<dbReference type="PANTHER" id="PTHR43612:SF3">
    <property type="entry name" value="TRIFUNCTIONAL ENZYME SUBUNIT ALPHA, MITOCHONDRIAL"/>
    <property type="match status" value="1"/>
</dbReference>
<dbReference type="Pfam" id="PF00378">
    <property type="entry name" value="ECH_1"/>
    <property type="match status" value="1"/>
</dbReference>
<sequence length="647" mass="67182">MTTQRPAVRETVTTPRPRDVRLPDGAGTLSLITLDNGLPPLGPAMRPTTFGPEGLDRLDTVLDEAAARARAGEITAVAVTGTAFMFSTGADLALAAGVTDREEAARTLRRGHQVFRRLGELPVPSFAFLNGVTIGGGLELALHCSYRTLSRGAPVVALPECSLGLVPAWGGAWLAPRLLGPDKAVTLMLEHPLSARRMLTATEAHALGLADVLLEPSRFLDRSLAWAAGVLRGRHTVTRPAPEDFAGQWDDALARGADLVETRTHGVLPAPRRALELLELGRTAAREEVFTAAEQAAADLFVTPEFHSSLYAFQLTQKHAETHPARPDLRLARPVRSIGVVGDGEDGLRLAALLLEKLRVPVAVCVPDPAARDAATAGLRRLLDEAAASGRLTAADARWCAERVTGGTTADVVADAGALVAALPGGRSGADDTVLRQAEGVVPDDCVLLVADGRTVADVAAGLKDPGRVAGLRLPAAASAPGAVELTRAGATDAAYATAGALAARLGPPCLPVGDHPGSVADRLRSTFLGALLDRAREDDLDTVCAPLALPTPPSTVLRRLRRTGSPVRPATPSTTTAPDALDHALAALARDIGALVADGVLTGPADADLMLLASGEWPFHLGGVTPYLNRSGIAARATGGVLGERR</sequence>
<dbReference type="GO" id="GO:0016509">
    <property type="term" value="F:long-chain (3S)-3-hydroxyacyl-CoA dehydrogenase (NAD+) activity"/>
    <property type="evidence" value="ECO:0007669"/>
    <property type="project" value="TreeGrafter"/>
</dbReference>
<dbReference type="InterPro" id="IPR036291">
    <property type="entry name" value="NAD(P)-bd_dom_sf"/>
</dbReference>
<dbReference type="InterPro" id="IPR006176">
    <property type="entry name" value="3-OHacyl-CoA_DH_NAD-bd"/>
</dbReference>
<reference evidence="4" key="2">
    <citation type="submission" date="2020-09" db="EMBL/GenBank/DDBJ databases">
        <authorList>
            <person name="Luo X."/>
        </authorList>
    </citation>
    <scope>NUCLEOTIDE SEQUENCE</scope>
    <source>
        <strain evidence="4">TRM S81-3</strain>
    </source>
</reference>
<dbReference type="Gene3D" id="3.40.50.720">
    <property type="entry name" value="NAD(P)-binding Rossmann-like Domain"/>
    <property type="match status" value="1"/>
</dbReference>
<dbReference type="Proteomes" id="UP000621210">
    <property type="component" value="Unassembled WGS sequence"/>
</dbReference>
<protein>
    <submittedName>
        <fullName evidence="4">Enoyl-CoA hydratase/isomerase family protein</fullName>
    </submittedName>
</protein>
<dbReference type="InterPro" id="IPR050136">
    <property type="entry name" value="FA_oxidation_alpha_subunit"/>
</dbReference>
<dbReference type="GO" id="GO:0006635">
    <property type="term" value="P:fatty acid beta-oxidation"/>
    <property type="evidence" value="ECO:0007669"/>
    <property type="project" value="TreeGrafter"/>
</dbReference>
<dbReference type="EMBL" id="JACVQF010000222">
    <property type="protein sequence ID" value="MBD0423379.1"/>
    <property type="molecule type" value="Genomic_DNA"/>
</dbReference>
<dbReference type="Gene3D" id="3.90.226.10">
    <property type="entry name" value="2-enoyl-CoA Hydratase, Chain A, domain 1"/>
    <property type="match status" value="1"/>
</dbReference>
<accession>A0A926L9A4</accession>
<dbReference type="InterPro" id="IPR029045">
    <property type="entry name" value="ClpP/crotonase-like_dom_sf"/>
</dbReference>
<dbReference type="SUPFAM" id="SSF51735">
    <property type="entry name" value="NAD(P)-binding Rossmann-fold domains"/>
    <property type="match status" value="1"/>
</dbReference>
<keyword evidence="5" id="KW-1185">Reference proteome</keyword>
<evidence type="ECO:0000313" key="4">
    <source>
        <dbReference type="EMBL" id="MBD0423379.1"/>
    </source>
</evidence>
<organism evidence="4 5">
    <name type="scientific">Streptomyces griseicoloratus</name>
    <dbReference type="NCBI Taxonomy" id="2752516"/>
    <lineage>
        <taxon>Bacteria</taxon>
        <taxon>Bacillati</taxon>
        <taxon>Actinomycetota</taxon>
        <taxon>Actinomycetes</taxon>
        <taxon>Kitasatosporales</taxon>
        <taxon>Streptomycetaceae</taxon>
        <taxon>Streptomyces</taxon>
    </lineage>
</organism>
<evidence type="ECO:0000313" key="5">
    <source>
        <dbReference type="Proteomes" id="UP000621210"/>
    </source>
</evidence>
<evidence type="ECO:0000259" key="3">
    <source>
        <dbReference type="Pfam" id="PF02737"/>
    </source>
</evidence>
<evidence type="ECO:0000256" key="2">
    <source>
        <dbReference type="SAM" id="MobiDB-lite"/>
    </source>
</evidence>
<proteinExistence type="predicted"/>
<name>A0A926L9A4_9ACTN</name>
<dbReference type="SUPFAM" id="SSF52096">
    <property type="entry name" value="ClpP/crotonase"/>
    <property type="match status" value="1"/>
</dbReference>
<evidence type="ECO:0000256" key="1">
    <source>
        <dbReference type="ARBA" id="ARBA00049556"/>
    </source>
</evidence>
<dbReference type="CDD" id="cd06558">
    <property type="entry name" value="crotonase-like"/>
    <property type="match status" value="1"/>
</dbReference>
<feature type="domain" description="3-hydroxyacyl-CoA dehydrogenase NAD binding" evidence="3">
    <location>
        <begin position="338"/>
        <end position="507"/>
    </location>
</feature>
<dbReference type="GO" id="GO:0004300">
    <property type="term" value="F:enoyl-CoA hydratase activity"/>
    <property type="evidence" value="ECO:0007669"/>
    <property type="project" value="TreeGrafter"/>
</dbReference>
<feature type="region of interest" description="Disordered" evidence="2">
    <location>
        <begin position="1"/>
        <end position="25"/>
    </location>
</feature>
<dbReference type="Pfam" id="PF02737">
    <property type="entry name" value="3HCDH_N"/>
    <property type="match status" value="1"/>
</dbReference>
<dbReference type="PANTHER" id="PTHR43612">
    <property type="entry name" value="TRIFUNCTIONAL ENZYME SUBUNIT ALPHA"/>
    <property type="match status" value="1"/>
</dbReference>
<dbReference type="AlphaFoldDB" id="A0A926L9A4"/>
<dbReference type="InterPro" id="IPR001753">
    <property type="entry name" value="Enoyl-CoA_hydra/iso"/>
</dbReference>
<dbReference type="GO" id="GO:0070403">
    <property type="term" value="F:NAD+ binding"/>
    <property type="evidence" value="ECO:0007669"/>
    <property type="project" value="InterPro"/>
</dbReference>
<gene>
    <name evidence="4" type="ORF">H0H10_30165</name>
</gene>
<comment type="catalytic activity">
    <reaction evidence="1">
        <text>a (3S)-3-hydroxyacyl-CoA + NAD(+) = a 3-oxoacyl-CoA + NADH + H(+)</text>
        <dbReference type="Rhea" id="RHEA:22432"/>
        <dbReference type="ChEBI" id="CHEBI:15378"/>
        <dbReference type="ChEBI" id="CHEBI:57318"/>
        <dbReference type="ChEBI" id="CHEBI:57540"/>
        <dbReference type="ChEBI" id="CHEBI:57945"/>
        <dbReference type="ChEBI" id="CHEBI:90726"/>
        <dbReference type="EC" id="1.1.1.35"/>
    </reaction>
</comment>